<evidence type="ECO:0000313" key="2">
    <source>
        <dbReference type="EMBL" id="EJD33928.1"/>
    </source>
</evidence>
<dbReference type="OMA" id="ISKHRNC"/>
<feature type="non-terminal residue" evidence="2">
    <location>
        <position position="1"/>
    </location>
</feature>
<gene>
    <name evidence="2" type="ORF">AURDEDRAFT_30808</name>
</gene>
<organism evidence="2 3">
    <name type="scientific">Auricularia subglabra (strain TFB-10046 / SS5)</name>
    <name type="common">White-rot fungus</name>
    <name type="synonym">Auricularia delicata (strain TFB10046)</name>
    <dbReference type="NCBI Taxonomy" id="717982"/>
    <lineage>
        <taxon>Eukaryota</taxon>
        <taxon>Fungi</taxon>
        <taxon>Dikarya</taxon>
        <taxon>Basidiomycota</taxon>
        <taxon>Agaricomycotina</taxon>
        <taxon>Agaricomycetes</taxon>
        <taxon>Auriculariales</taxon>
        <taxon>Auriculariaceae</taxon>
        <taxon>Auricularia</taxon>
    </lineage>
</organism>
<dbReference type="InterPro" id="IPR008906">
    <property type="entry name" value="HATC_C_dom"/>
</dbReference>
<dbReference type="InterPro" id="IPR012337">
    <property type="entry name" value="RNaseH-like_sf"/>
</dbReference>
<dbReference type="EMBL" id="JH688047">
    <property type="protein sequence ID" value="EJD33928.1"/>
    <property type="molecule type" value="Genomic_DNA"/>
</dbReference>
<protein>
    <recommendedName>
        <fullName evidence="1">HAT C-terminal dimerisation domain-containing protein</fullName>
    </recommendedName>
</protein>
<sequence length="54" mass="5823">ASQLPKWESFASDYLAIMASSVSSERAFSSAGIMITKRRSGLKGDTVEALKTLQ</sequence>
<dbReference type="SUPFAM" id="SSF53098">
    <property type="entry name" value="Ribonuclease H-like"/>
    <property type="match status" value="1"/>
</dbReference>
<dbReference type="InParanoid" id="J0LBV1"/>
<dbReference type="GO" id="GO:0046983">
    <property type="term" value="F:protein dimerization activity"/>
    <property type="evidence" value="ECO:0007669"/>
    <property type="project" value="InterPro"/>
</dbReference>
<proteinExistence type="predicted"/>
<dbReference type="KEGG" id="adl:AURDEDRAFT_30808"/>
<reference evidence="3" key="1">
    <citation type="journal article" date="2012" name="Science">
        <title>The Paleozoic origin of enzymatic lignin decomposition reconstructed from 31 fungal genomes.</title>
        <authorList>
            <person name="Floudas D."/>
            <person name="Binder M."/>
            <person name="Riley R."/>
            <person name="Barry K."/>
            <person name="Blanchette R.A."/>
            <person name="Henrissat B."/>
            <person name="Martinez A.T."/>
            <person name="Otillar R."/>
            <person name="Spatafora J.W."/>
            <person name="Yadav J.S."/>
            <person name="Aerts A."/>
            <person name="Benoit I."/>
            <person name="Boyd A."/>
            <person name="Carlson A."/>
            <person name="Copeland A."/>
            <person name="Coutinho P.M."/>
            <person name="de Vries R.P."/>
            <person name="Ferreira P."/>
            <person name="Findley K."/>
            <person name="Foster B."/>
            <person name="Gaskell J."/>
            <person name="Glotzer D."/>
            <person name="Gorecki P."/>
            <person name="Heitman J."/>
            <person name="Hesse C."/>
            <person name="Hori C."/>
            <person name="Igarashi K."/>
            <person name="Jurgens J.A."/>
            <person name="Kallen N."/>
            <person name="Kersten P."/>
            <person name="Kohler A."/>
            <person name="Kuees U."/>
            <person name="Kumar T.K.A."/>
            <person name="Kuo A."/>
            <person name="LaButti K."/>
            <person name="Larrondo L.F."/>
            <person name="Lindquist E."/>
            <person name="Ling A."/>
            <person name="Lombard V."/>
            <person name="Lucas S."/>
            <person name="Lundell T."/>
            <person name="Martin R."/>
            <person name="McLaughlin D.J."/>
            <person name="Morgenstern I."/>
            <person name="Morin E."/>
            <person name="Murat C."/>
            <person name="Nagy L.G."/>
            <person name="Nolan M."/>
            <person name="Ohm R.A."/>
            <person name="Patyshakuliyeva A."/>
            <person name="Rokas A."/>
            <person name="Ruiz-Duenas F.J."/>
            <person name="Sabat G."/>
            <person name="Salamov A."/>
            <person name="Samejima M."/>
            <person name="Schmutz J."/>
            <person name="Slot J.C."/>
            <person name="St John F."/>
            <person name="Stenlid J."/>
            <person name="Sun H."/>
            <person name="Sun S."/>
            <person name="Syed K."/>
            <person name="Tsang A."/>
            <person name="Wiebenga A."/>
            <person name="Young D."/>
            <person name="Pisabarro A."/>
            <person name="Eastwood D.C."/>
            <person name="Martin F."/>
            <person name="Cullen D."/>
            <person name="Grigoriev I.V."/>
            <person name="Hibbett D.S."/>
        </authorList>
    </citation>
    <scope>NUCLEOTIDE SEQUENCE [LARGE SCALE GENOMIC DNA]</scope>
    <source>
        <strain evidence="3">TFB10046</strain>
    </source>
</reference>
<dbReference type="AlphaFoldDB" id="J0LBV1"/>
<feature type="domain" description="HAT C-terminal dimerisation" evidence="1">
    <location>
        <begin position="4"/>
        <end position="50"/>
    </location>
</feature>
<name>J0LBV1_AURST</name>
<keyword evidence="3" id="KW-1185">Reference proteome</keyword>
<feature type="non-terminal residue" evidence="2">
    <location>
        <position position="54"/>
    </location>
</feature>
<dbReference type="Proteomes" id="UP000006514">
    <property type="component" value="Unassembled WGS sequence"/>
</dbReference>
<evidence type="ECO:0000259" key="1">
    <source>
        <dbReference type="Pfam" id="PF05699"/>
    </source>
</evidence>
<evidence type="ECO:0000313" key="3">
    <source>
        <dbReference type="Proteomes" id="UP000006514"/>
    </source>
</evidence>
<dbReference type="Pfam" id="PF05699">
    <property type="entry name" value="Dimer_Tnp_hAT"/>
    <property type="match status" value="1"/>
</dbReference>
<accession>J0LBV1</accession>